<name>A0A8A4TXP8_SULCO</name>
<protein>
    <submittedName>
        <fullName evidence="5">HlyD family efflux transporter periplasmic adaptor subunit</fullName>
    </submittedName>
</protein>
<dbReference type="Proteomes" id="UP000663929">
    <property type="component" value="Chromosome"/>
</dbReference>
<dbReference type="RefSeq" id="WP_237381437.1">
    <property type="nucleotide sequence ID" value="NZ_CP071793.1"/>
</dbReference>
<keyword evidence="6" id="KW-1185">Reference proteome</keyword>
<dbReference type="AlphaFoldDB" id="A0A8A4TXP8"/>
<gene>
    <name evidence="5" type="ORF">J3U87_02455</name>
</gene>
<dbReference type="EMBL" id="CP071793">
    <property type="protein sequence ID" value="QTD51305.1"/>
    <property type="molecule type" value="Genomic_DNA"/>
</dbReference>
<dbReference type="InterPro" id="IPR050465">
    <property type="entry name" value="UPF0194_transport"/>
</dbReference>
<keyword evidence="2 3" id="KW-0175">Coiled coil</keyword>
<dbReference type="InterPro" id="IPR058636">
    <property type="entry name" value="Beta-barrel_YknX"/>
</dbReference>
<accession>A0A8A4TXP8</accession>
<evidence type="ECO:0000259" key="4">
    <source>
        <dbReference type="Pfam" id="PF25990"/>
    </source>
</evidence>
<dbReference type="GO" id="GO:0030313">
    <property type="term" value="C:cell envelope"/>
    <property type="evidence" value="ECO:0007669"/>
    <property type="project" value="UniProtKB-SubCell"/>
</dbReference>
<evidence type="ECO:0000313" key="6">
    <source>
        <dbReference type="Proteomes" id="UP000663929"/>
    </source>
</evidence>
<organism evidence="5 6">
    <name type="scientific">Sulfidibacter corallicola</name>
    <dbReference type="NCBI Taxonomy" id="2818388"/>
    <lineage>
        <taxon>Bacteria</taxon>
        <taxon>Pseudomonadati</taxon>
        <taxon>Acidobacteriota</taxon>
        <taxon>Holophagae</taxon>
        <taxon>Acanthopleuribacterales</taxon>
        <taxon>Acanthopleuribacteraceae</taxon>
        <taxon>Sulfidibacter</taxon>
    </lineage>
</organism>
<dbReference type="Pfam" id="PF25990">
    <property type="entry name" value="Beta-barrel_YknX"/>
    <property type="match status" value="1"/>
</dbReference>
<dbReference type="PANTHER" id="PTHR32347:SF23">
    <property type="entry name" value="BLL5650 PROTEIN"/>
    <property type="match status" value="1"/>
</dbReference>
<evidence type="ECO:0000313" key="5">
    <source>
        <dbReference type="EMBL" id="QTD51305.1"/>
    </source>
</evidence>
<sequence length="428" mass="48063">MNESTTHLRETGAPAHGSWMGLAKAVSLALLLFLPTGCDRLREGSHPERDIYLVSRQPMQVTIEASGSLVSDNSIYIECPKIANAWSFRLDYLAPEGSMVRAGMPVARFADQEQQQQLQSTLSELDARRKDIEKRRLERIEALEKEELSLVEARAEADKQRRKVKVPEEIQARTELEKERLKAKKLDLQVASLERRIARMKRDRESATIQAENELNMLQSRVDRMRADIQKLSVTAARDGLIVYKRGWNGERVKIGDSVWFGMTLAEIPDLKTMSVKATIAEVDAGRVTAGQPVEIRLDANPDKVYRGSIRSLGRIFRAKSHNKPSTVFDAEVAIENPDPEVMRPGMTAKLKIEVDRVEDTLSIPRDALHFEGLNPYAKLIGTRWRGERRQPVEVGLRSGDRIQILAGLKEGDQVVLPDQTAAQGDGT</sequence>
<dbReference type="KEGG" id="scor:J3U87_02455"/>
<comment type="subcellular location">
    <subcellularLocation>
        <location evidence="1">Cell envelope</location>
    </subcellularLocation>
</comment>
<dbReference type="PANTHER" id="PTHR32347">
    <property type="entry name" value="EFFLUX SYSTEM COMPONENT YKNX-RELATED"/>
    <property type="match status" value="1"/>
</dbReference>
<dbReference type="Gene3D" id="2.40.420.20">
    <property type="match status" value="1"/>
</dbReference>
<dbReference type="Gene3D" id="2.40.30.170">
    <property type="match status" value="1"/>
</dbReference>
<feature type="coiled-coil region" evidence="3">
    <location>
        <begin position="115"/>
        <end position="235"/>
    </location>
</feature>
<proteinExistence type="predicted"/>
<evidence type="ECO:0000256" key="3">
    <source>
        <dbReference type="SAM" id="Coils"/>
    </source>
</evidence>
<evidence type="ECO:0000256" key="2">
    <source>
        <dbReference type="ARBA" id="ARBA00023054"/>
    </source>
</evidence>
<feature type="domain" description="YknX-like beta-barrel" evidence="4">
    <location>
        <begin position="274"/>
        <end position="353"/>
    </location>
</feature>
<evidence type="ECO:0000256" key="1">
    <source>
        <dbReference type="ARBA" id="ARBA00004196"/>
    </source>
</evidence>
<reference evidence="5" key="1">
    <citation type="submission" date="2021-03" db="EMBL/GenBank/DDBJ databases">
        <title>Acanthopleuribacteraceae sp. M133.</title>
        <authorList>
            <person name="Wang G."/>
        </authorList>
    </citation>
    <scope>NUCLEOTIDE SEQUENCE</scope>
    <source>
        <strain evidence="5">M133</strain>
    </source>
</reference>